<evidence type="ECO:0000256" key="1">
    <source>
        <dbReference type="ARBA" id="ARBA00004141"/>
    </source>
</evidence>
<dbReference type="InterPro" id="IPR050324">
    <property type="entry name" value="CDP-alcohol_PTase-I"/>
</dbReference>
<keyword evidence="12 17" id="KW-0472">Membrane</keyword>
<comment type="catalytic activity">
    <reaction evidence="15">
        <text>a CDP-1,2-diacyl-sn-glycerol + sn-glycerol 3-phosphate = a 1,2-diacyl-sn-glycero-3-phospho-(1'-sn-glycero-3'-phosphate) + CMP + H(+)</text>
        <dbReference type="Rhea" id="RHEA:12593"/>
        <dbReference type="ChEBI" id="CHEBI:15378"/>
        <dbReference type="ChEBI" id="CHEBI:57597"/>
        <dbReference type="ChEBI" id="CHEBI:58332"/>
        <dbReference type="ChEBI" id="CHEBI:60110"/>
        <dbReference type="ChEBI" id="CHEBI:60377"/>
        <dbReference type="EC" id="2.7.8.5"/>
    </reaction>
</comment>
<evidence type="ECO:0000313" key="19">
    <source>
        <dbReference type="Proteomes" id="UP000245168"/>
    </source>
</evidence>
<keyword evidence="9 17" id="KW-0812">Transmembrane</keyword>
<comment type="pathway">
    <text evidence="3">Lipid metabolism.</text>
</comment>
<dbReference type="GO" id="GO:0008444">
    <property type="term" value="F:CDP-diacylglycerol-glycerol-3-phosphate 3-phosphatidyltransferase activity"/>
    <property type="evidence" value="ECO:0007669"/>
    <property type="project" value="UniProtKB-EC"/>
</dbReference>
<evidence type="ECO:0000256" key="12">
    <source>
        <dbReference type="ARBA" id="ARBA00023136"/>
    </source>
</evidence>
<keyword evidence="11" id="KW-0443">Lipid metabolism</keyword>
<dbReference type="GO" id="GO:0016020">
    <property type="term" value="C:membrane"/>
    <property type="evidence" value="ECO:0007669"/>
    <property type="project" value="UniProtKB-SubCell"/>
</dbReference>
<evidence type="ECO:0000256" key="17">
    <source>
        <dbReference type="SAM" id="Phobius"/>
    </source>
</evidence>
<protein>
    <recommendedName>
        <fullName evidence="6">CDP-diacylglycerol--glycerol-3-phosphate 3-phosphatidyltransferase</fullName>
        <ecNumber evidence="5">2.7.8.5</ecNumber>
    </recommendedName>
</protein>
<evidence type="ECO:0000313" key="18">
    <source>
        <dbReference type="EMBL" id="PWE16687.1"/>
    </source>
</evidence>
<evidence type="ECO:0000256" key="16">
    <source>
        <dbReference type="RuleBase" id="RU003750"/>
    </source>
</evidence>
<sequence length="199" mass="21128">MTDAPSPLLRQLPNAVTVARAIAGLVGAWAFVRGGALVEGGADAAASNWAIAAGVIFVLAAASDYLDGWLARRFGAESPLGALMDPIADKILVDAYLVGFLAAFEFDPFLAVPVAIIILRDLLVTGLRLNGLSETDTPLAVTEEAKFKTGVVMILVALPFLLALLNITGWFYIWVGGVWFAALLSAWTGWPYLRAALKR</sequence>
<dbReference type="InterPro" id="IPR000462">
    <property type="entry name" value="CDP-OH_P_trans"/>
</dbReference>
<dbReference type="GO" id="GO:0046474">
    <property type="term" value="P:glycerophospholipid biosynthetic process"/>
    <property type="evidence" value="ECO:0007669"/>
    <property type="project" value="TreeGrafter"/>
</dbReference>
<dbReference type="AlphaFoldDB" id="A0A2U2BRP4"/>
<dbReference type="EMBL" id="QEXV01000005">
    <property type="protein sequence ID" value="PWE16687.1"/>
    <property type="molecule type" value="Genomic_DNA"/>
</dbReference>
<dbReference type="PANTHER" id="PTHR14269">
    <property type="entry name" value="CDP-DIACYLGLYCEROL--GLYCEROL-3-PHOSPHATE 3-PHOSPHATIDYLTRANSFERASE-RELATED"/>
    <property type="match status" value="1"/>
</dbReference>
<feature type="transmembrane region" description="Helical" evidence="17">
    <location>
        <begin position="171"/>
        <end position="193"/>
    </location>
</feature>
<evidence type="ECO:0000256" key="15">
    <source>
        <dbReference type="ARBA" id="ARBA00048586"/>
    </source>
</evidence>
<dbReference type="InterPro" id="IPR043130">
    <property type="entry name" value="CDP-OH_PTrfase_TM_dom"/>
</dbReference>
<dbReference type="PROSITE" id="PS00379">
    <property type="entry name" value="CDP_ALCOHOL_P_TRANSF"/>
    <property type="match status" value="1"/>
</dbReference>
<keyword evidence="10 17" id="KW-1133">Transmembrane helix</keyword>
<organism evidence="18 19">
    <name type="scientific">Marinicauda salina</name>
    <dbReference type="NCBI Taxonomy" id="2135793"/>
    <lineage>
        <taxon>Bacteria</taxon>
        <taxon>Pseudomonadati</taxon>
        <taxon>Pseudomonadota</taxon>
        <taxon>Alphaproteobacteria</taxon>
        <taxon>Maricaulales</taxon>
        <taxon>Maricaulaceae</taxon>
        <taxon>Marinicauda</taxon>
    </lineage>
</organism>
<evidence type="ECO:0000256" key="4">
    <source>
        <dbReference type="ARBA" id="ARBA00010441"/>
    </source>
</evidence>
<dbReference type="Gene3D" id="1.20.120.1760">
    <property type="match status" value="1"/>
</dbReference>
<accession>A0A2U2BRP4</accession>
<evidence type="ECO:0000256" key="9">
    <source>
        <dbReference type="ARBA" id="ARBA00022692"/>
    </source>
</evidence>
<proteinExistence type="inferred from homology"/>
<dbReference type="Proteomes" id="UP000245168">
    <property type="component" value="Unassembled WGS sequence"/>
</dbReference>
<evidence type="ECO:0000256" key="13">
    <source>
        <dbReference type="ARBA" id="ARBA00023209"/>
    </source>
</evidence>
<dbReference type="InterPro" id="IPR048254">
    <property type="entry name" value="CDP_ALCOHOL_P_TRANSF_CS"/>
</dbReference>
<dbReference type="InterPro" id="IPR004570">
    <property type="entry name" value="Phosphatidylglycerol_P_synth"/>
</dbReference>
<evidence type="ECO:0000256" key="7">
    <source>
        <dbReference type="ARBA" id="ARBA00022516"/>
    </source>
</evidence>
<dbReference type="PANTHER" id="PTHR14269:SF62">
    <property type="entry name" value="CDP-DIACYLGLYCEROL--GLYCEROL-3-PHOSPHATE 3-PHOSPHATIDYLTRANSFERASE 1, CHLOROPLASTIC"/>
    <property type="match status" value="1"/>
</dbReference>
<dbReference type="RefSeq" id="WP_109253410.1">
    <property type="nucleotide sequence ID" value="NZ_QEXV01000005.1"/>
</dbReference>
<evidence type="ECO:0000256" key="2">
    <source>
        <dbReference type="ARBA" id="ARBA00005042"/>
    </source>
</evidence>
<comment type="subcellular location">
    <subcellularLocation>
        <location evidence="1">Membrane</location>
        <topology evidence="1">Multi-pass membrane protein</topology>
    </subcellularLocation>
</comment>
<name>A0A2U2BRP4_9PROT</name>
<evidence type="ECO:0000256" key="6">
    <source>
        <dbReference type="ARBA" id="ARBA00014944"/>
    </source>
</evidence>
<dbReference type="EC" id="2.7.8.5" evidence="5"/>
<evidence type="ECO:0000256" key="3">
    <source>
        <dbReference type="ARBA" id="ARBA00005189"/>
    </source>
</evidence>
<evidence type="ECO:0000256" key="11">
    <source>
        <dbReference type="ARBA" id="ARBA00023098"/>
    </source>
</evidence>
<evidence type="ECO:0000256" key="10">
    <source>
        <dbReference type="ARBA" id="ARBA00022989"/>
    </source>
</evidence>
<evidence type="ECO:0000256" key="8">
    <source>
        <dbReference type="ARBA" id="ARBA00022679"/>
    </source>
</evidence>
<keyword evidence="13" id="KW-0594">Phospholipid biosynthesis</keyword>
<gene>
    <name evidence="18" type="ORF">DDZ18_10780</name>
</gene>
<comment type="caution">
    <text evidence="18">The sequence shown here is derived from an EMBL/GenBank/DDBJ whole genome shotgun (WGS) entry which is preliminary data.</text>
</comment>
<dbReference type="OrthoDB" id="9796672at2"/>
<keyword evidence="7" id="KW-0444">Lipid biosynthesis</keyword>
<dbReference type="Pfam" id="PF01066">
    <property type="entry name" value="CDP-OH_P_transf"/>
    <property type="match status" value="1"/>
</dbReference>
<evidence type="ECO:0000256" key="5">
    <source>
        <dbReference type="ARBA" id="ARBA00013170"/>
    </source>
</evidence>
<feature type="transmembrane region" description="Helical" evidence="17">
    <location>
        <begin position="147"/>
        <end position="165"/>
    </location>
</feature>
<feature type="transmembrane region" description="Helical" evidence="17">
    <location>
        <begin position="44"/>
        <end position="66"/>
    </location>
</feature>
<evidence type="ECO:0000256" key="14">
    <source>
        <dbReference type="ARBA" id="ARBA00023264"/>
    </source>
</evidence>
<keyword evidence="19" id="KW-1185">Reference proteome</keyword>
<comment type="pathway">
    <text evidence="2">Phospholipid metabolism; phosphatidylglycerol biosynthesis; phosphatidylglycerol from CDP-diacylglycerol: step 1/2.</text>
</comment>
<keyword evidence="14" id="KW-1208">Phospholipid metabolism</keyword>
<comment type="similarity">
    <text evidence="4 16">Belongs to the CDP-alcohol phosphatidyltransferase class-I family.</text>
</comment>
<keyword evidence="8 16" id="KW-0808">Transferase</keyword>
<dbReference type="PIRSF" id="PIRSF000847">
    <property type="entry name" value="Phos_ph_gly_syn"/>
    <property type="match status" value="1"/>
</dbReference>
<feature type="transmembrane region" description="Helical" evidence="17">
    <location>
        <begin position="12"/>
        <end position="32"/>
    </location>
</feature>
<reference evidence="19" key="1">
    <citation type="submission" date="2018-05" db="EMBL/GenBank/DDBJ databases">
        <authorList>
            <person name="Liu B.-T."/>
        </authorList>
    </citation>
    <scope>NUCLEOTIDE SEQUENCE [LARGE SCALE GENOMIC DNA]</scope>
    <source>
        <strain evidence="19">WD6-1</strain>
    </source>
</reference>